<feature type="chain" id="PRO_5011534388" evidence="5">
    <location>
        <begin position="20"/>
        <end position="257"/>
    </location>
</feature>
<keyword evidence="4" id="KW-0472">Membrane</keyword>
<dbReference type="STRING" id="1640674.SAMN05216323_102214"/>
<feature type="transmembrane region" description="Helical" evidence="4">
    <location>
        <begin position="227"/>
        <end position="245"/>
    </location>
</feature>
<dbReference type="Proteomes" id="UP000199452">
    <property type="component" value="Unassembled WGS sequence"/>
</dbReference>
<evidence type="ECO:0000313" key="7">
    <source>
        <dbReference type="Proteomes" id="UP000199452"/>
    </source>
</evidence>
<keyword evidence="7" id="KW-1185">Reference proteome</keyword>
<dbReference type="SUPFAM" id="SSF52833">
    <property type="entry name" value="Thioredoxin-like"/>
    <property type="match status" value="1"/>
</dbReference>
<comment type="similarity">
    <text evidence="1">Belongs to the SCO1/2 family.</text>
</comment>
<feature type="disulfide bond" description="Redox-active" evidence="3">
    <location>
        <begin position="69"/>
        <end position="73"/>
    </location>
</feature>
<dbReference type="InterPro" id="IPR036249">
    <property type="entry name" value="Thioredoxin-like_sf"/>
</dbReference>
<keyword evidence="2" id="KW-0479">Metal-binding</keyword>
<reference evidence="6 7" key="1">
    <citation type="submission" date="2016-09" db="EMBL/GenBank/DDBJ databases">
        <authorList>
            <person name="Capua I."/>
            <person name="De Benedictis P."/>
            <person name="Joannis T."/>
            <person name="Lombin L.H."/>
            <person name="Cattoli G."/>
        </authorList>
    </citation>
    <scope>NUCLEOTIDE SEQUENCE [LARGE SCALE GENOMIC DNA]</scope>
    <source>
        <strain evidence="6 7">A7P-90m</strain>
    </source>
</reference>
<keyword evidence="4" id="KW-0812">Transmembrane</keyword>
<evidence type="ECO:0000313" key="6">
    <source>
        <dbReference type="EMBL" id="SDC23446.1"/>
    </source>
</evidence>
<organism evidence="6 7">
    <name type="scientific">Williamwhitmania taraxaci</name>
    <dbReference type="NCBI Taxonomy" id="1640674"/>
    <lineage>
        <taxon>Bacteria</taxon>
        <taxon>Pseudomonadati</taxon>
        <taxon>Bacteroidota</taxon>
        <taxon>Bacteroidia</taxon>
        <taxon>Bacteroidales</taxon>
        <taxon>Williamwhitmaniaceae</taxon>
        <taxon>Williamwhitmania</taxon>
    </lineage>
</organism>
<evidence type="ECO:0000256" key="1">
    <source>
        <dbReference type="ARBA" id="ARBA00010996"/>
    </source>
</evidence>
<feature type="signal peptide" evidence="5">
    <location>
        <begin position="1"/>
        <end position="19"/>
    </location>
</feature>
<name>A0A1G6JZI9_9BACT</name>
<feature type="binding site" evidence="2">
    <location>
        <position position="73"/>
    </location>
    <ligand>
        <name>Cu cation</name>
        <dbReference type="ChEBI" id="CHEBI:23378"/>
    </ligand>
</feature>
<evidence type="ECO:0000256" key="5">
    <source>
        <dbReference type="SAM" id="SignalP"/>
    </source>
</evidence>
<evidence type="ECO:0000256" key="3">
    <source>
        <dbReference type="PIRSR" id="PIRSR603782-2"/>
    </source>
</evidence>
<dbReference type="RefSeq" id="WP_092437519.1">
    <property type="nucleotide sequence ID" value="NZ_FMYP01000022.1"/>
</dbReference>
<proteinExistence type="inferred from homology"/>
<protein>
    <submittedName>
        <fullName evidence="6">Protein SCO1/2</fullName>
    </submittedName>
</protein>
<feature type="binding site" evidence="2">
    <location>
        <position position="69"/>
    </location>
    <ligand>
        <name>Cu cation</name>
        <dbReference type="ChEBI" id="CHEBI:23378"/>
    </ligand>
</feature>
<sequence length="257" mass="28721">MKKNLFTLGLLFLSLLSLGQPFGNEIGIDEHLNDTLPLDLAFSNEQNQLVTLRQLIDRPTILAFVYFDCPGLCSPLQEGIADVVGKTDLVLGKDYQIITISFNFKDTPEKAAQKKANFITKMGAENAKSWYYLTGDSLAVVKILNSVGYKIKITGLDYAHPSAIIAISPQGKITRYLYGTSFFPFDLKMAVVEAQKGISRPTVNRILDFCYNYEPEGKRYTLEITKLVGIFTLIVLGAFFGILLIRNRRKSKNTTSN</sequence>
<accession>A0A1G6JZI9</accession>
<dbReference type="AlphaFoldDB" id="A0A1G6JZI9"/>
<dbReference type="CDD" id="cd02968">
    <property type="entry name" value="SCO"/>
    <property type="match status" value="1"/>
</dbReference>
<dbReference type="InterPro" id="IPR003782">
    <property type="entry name" value="SCO1/SenC"/>
</dbReference>
<keyword evidence="3" id="KW-1015">Disulfide bond</keyword>
<gene>
    <name evidence="6" type="ORF">SAMN05216323_102214</name>
</gene>
<keyword evidence="2" id="KW-0186">Copper</keyword>
<dbReference type="GO" id="GO:0046872">
    <property type="term" value="F:metal ion binding"/>
    <property type="evidence" value="ECO:0007669"/>
    <property type="project" value="UniProtKB-KW"/>
</dbReference>
<evidence type="ECO:0000256" key="4">
    <source>
        <dbReference type="SAM" id="Phobius"/>
    </source>
</evidence>
<keyword evidence="4" id="KW-1133">Transmembrane helix</keyword>
<evidence type="ECO:0000256" key="2">
    <source>
        <dbReference type="PIRSR" id="PIRSR603782-1"/>
    </source>
</evidence>
<keyword evidence="5" id="KW-0732">Signal</keyword>
<dbReference type="EMBL" id="FMYP01000022">
    <property type="protein sequence ID" value="SDC23446.1"/>
    <property type="molecule type" value="Genomic_DNA"/>
</dbReference>
<dbReference type="OrthoDB" id="9811998at2"/>
<dbReference type="Gene3D" id="3.40.30.10">
    <property type="entry name" value="Glutaredoxin"/>
    <property type="match status" value="1"/>
</dbReference>